<dbReference type="InterPro" id="IPR056284">
    <property type="entry name" value="AIR9-like_A9"/>
</dbReference>
<dbReference type="Pfam" id="PF23197">
    <property type="entry name" value="IG_AIR9"/>
    <property type="match status" value="1"/>
</dbReference>
<dbReference type="AlphaFoldDB" id="A0A8J5HL54"/>
<dbReference type="EMBL" id="JACMSC010000003">
    <property type="protein sequence ID" value="KAG6530589.1"/>
    <property type="molecule type" value="Genomic_DNA"/>
</dbReference>
<feature type="domain" description="AIR9-like A9" evidence="1">
    <location>
        <begin position="150"/>
        <end position="235"/>
    </location>
</feature>
<proteinExistence type="predicted"/>
<protein>
    <submittedName>
        <fullName evidence="3">Uncharacterized protein</fullName>
    </submittedName>
</protein>
<accession>A0A8J5HL54</accession>
<dbReference type="GO" id="GO:0005886">
    <property type="term" value="C:plasma membrane"/>
    <property type="evidence" value="ECO:0007669"/>
    <property type="project" value="TreeGrafter"/>
</dbReference>
<sequence>MAFDIKPDPPVPVIVKTGCICPEEDIWFTEIPEDSLASEEPKIEALCFRGKEVEGEILTAVEVIPKSDIQHHIWNKYKKEIKYQWFYSNGDREQRSFEPLVSQVSCSYKVRFEDIGRSLKCECTITDVFGRTSNTVSAQTSSISPGIPKIDKLEIEGRGYHTNLYAVRGIYSGGKEGKSRIQWLRSMVGSPDLISIPGETSRMYEANVDDVGYRLVAVYTPVREDGVEGQPVSASTDPISVEPDIYKEVKQKLELGSVKFEVLCEKDRPAKEAPGAGNLERRILEVNRKRVKVVKPGSKTSFPNTEIRGTYAPPFHVELYRNDPHRFKIVVDSDNEMDLMVQTKHSCDIIVLVIRGFAQRFNSTSLNSLLKIET</sequence>
<evidence type="ECO:0000259" key="2">
    <source>
        <dbReference type="Pfam" id="PF23218"/>
    </source>
</evidence>
<reference evidence="3 4" key="1">
    <citation type="submission" date="2020-08" db="EMBL/GenBank/DDBJ databases">
        <title>Plant Genome Project.</title>
        <authorList>
            <person name="Zhang R.-G."/>
        </authorList>
    </citation>
    <scope>NUCLEOTIDE SEQUENCE [LARGE SCALE GENOMIC DNA]</scope>
    <source>
        <tissue evidence="3">Rhizome</tissue>
    </source>
</reference>
<dbReference type="Proteomes" id="UP000734854">
    <property type="component" value="Unassembled WGS sequence"/>
</dbReference>
<organism evidence="3 4">
    <name type="scientific">Zingiber officinale</name>
    <name type="common">Ginger</name>
    <name type="synonym">Amomum zingiber</name>
    <dbReference type="NCBI Taxonomy" id="94328"/>
    <lineage>
        <taxon>Eukaryota</taxon>
        <taxon>Viridiplantae</taxon>
        <taxon>Streptophyta</taxon>
        <taxon>Embryophyta</taxon>
        <taxon>Tracheophyta</taxon>
        <taxon>Spermatophyta</taxon>
        <taxon>Magnoliopsida</taxon>
        <taxon>Liliopsida</taxon>
        <taxon>Zingiberales</taxon>
        <taxon>Zingiberaceae</taxon>
        <taxon>Zingiber</taxon>
    </lineage>
</organism>
<dbReference type="Gene3D" id="2.60.40.2700">
    <property type="match status" value="1"/>
</dbReference>
<feature type="domain" description="AIR9 PH-like" evidence="2">
    <location>
        <begin position="265"/>
        <end position="361"/>
    </location>
</feature>
<keyword evidence="4" id="KW-1185">Reference proteome</keyword>
<name>A0A8J5HL54_ZINOF</name>
<dbReference type="Pfam" id="PF23218">
    <property type="entry name" value="PH_AIR9"/>
    <property type="match status" value="1"/>
</dbReference>
<dbReference type="PANTHER" id="PTHR31149:SF11">
    <property type="entry name" value="187-KDA MICROTUBULE-ASSOCIATED PROTEIN AIR9"/>
    <property type="match status" value="1"/>
</dbReference>
<evidence type="ECO:0000313" key="3">
    <source>
        <dbReference type="EMBL" id="KAG6530589.1"/>
    </source>
</evidence>
<evidence type="ECO:0000313" key="4">
    <source>
        <dbReference type="Proteomes" id="UP000734854"/>
    </source>
</evidence>
<dbReference type="GO" id="GO:0009506">
    <property type="term" value="C:plasmodesma"/>
    <property type="evidence" value="ECO:0007669"/>
    <property type="project" value="TreeGrafter"/>
</dbReference>
<dbReference type="InterPro" id="IPR056287">
    <property type="entry name" value="PH_AIR9"/>
</dbReference>
<comment type="caution">
    <text evidence="3">The sequence shown here is derived from an EMBL/GenBank/DDBJ whole genome shotgun (WGS) entry which is preliminary data.</text>
</comment>
<dbReference type="PANTHER" id="PTHR31149">
    <property type="entry name" value="EXPRESSED PROTEIN"/>
    <property type="match status" value="1"/>
</dbReference>
<gene>
    <name evidence="3" type="ORF">ZIOFF_012830</name>
</gene>
<evidence type="ECO:0000259" key="1">
    <source>
        <dbReference type="Pfam" id="PF23197"/>
    </source>
</evidence>